<gene>
    <name evidence="2" type="ORF">NC661_00160</name>
</gene>
<keyword evidence="3" id="KW-1185">Reference proteome</keyword>
<evidence type="ECO:0000313" key="2">
    <source>
        <dbReference type="EMBL" id="MDC3418796.1"/>
    </source>
</evidence>
<dbReference type="AlphaFoldDB" id="A0A9X4AGC2"/>
<dbReference type="RefSeq" id="WP_259871013.1">
    <property type="nucleotide sequence ID" value="NZ_JAMQJZ010000001.1"/>
</dbReference>
<reference evidence="2" key="1">
    <citation type="submission" date="2022-06" db="EMBL/GenBank/DDBJ databases">
        <title>Aquibacillus sp. a new bacterium isolated from soil saline samples.</title>
        <authorList>
            <person name="Galisteo C."/>
            <person name="De La Haba R."/>
            <person name="Sanchez-Porro C."/>
            <person name="Ventosa A."/>
        </authorList>
    </citation>
    <scope>NUCLEOTIDE SEQUENCE</scope>
    <source>
        <strain evidence="2">JCM 12387</strain>
    </source>
</reference>
<sequence length="114" mass="13721">MFESGFNHIQNWNKLSTELADLYSQRKGQQAMKQMDEQIANFKQALYLVNGFSWSENCNFKEDIATFKYKPFNIVERIEFIHNFTQQYHSYIQLNELYKELEKIYAKAMILESK</sequence>
<dbReference type="Pfam" id="PF21747">
    <property type="entry name" value="YpoC"/>
    <property type="match status" value="1"/>
</dbReference>
<comment type="caution">
    <text evidence="2">The sequence shown here is derived from an EMBL/GenBank/DDBJ whole genome shotgun (WGS) entry which is preliminary data.</text>
</comment>
<evidence type="ECO:0000313" key="3">
    <source>
        <dbReference type="Proteomes" id="UP001145072"/>
    </source>
</evidence>
<proteinExistence type="predicted"/>
<name>A0A9X4AGC2_9BACI</name>
<evidence type="ECO:0000259" key="1">
    <source>
        <dbReference type="Pfam" id="PF21747"/>
    </source>
</evidence>
<dbReference type="InterPro" id="IPR048427">
    <property type="entry name" value="YpoC"/>
</dbReference>
<feature type="domain" description="YpoC-like" evidence="1">
    <location>
        <begin position="9"/>
        <end position="112"/>
    </location>
</feature>
<dbReference type="EMBL" id="JAMQJZ010000001">
    <property type="protein sequence ID" value="MDC3418796.1"/>
    <property type="molecule type" value="Genomic_DNA"/>
</dbReference>
<accession>A0A9X4AGC2</accession>
<protein>
    <recommendedName>
        <fullName evidence="1">YpoC-like domain-containing protein</fullName>
    </recommendedName>
</protein>
<dbReference type="Proteomes" id="UP001145072">
    <property type="component" value="Unassembled WGS sequence"/>
</dbReference>
<organism evidence="2 3">
    <name type="scientific">Aquibacillus koreensis</name>
    <dbReference type="NCBI Taxonomy" id="279446"/>
    <lineage>
        <taxon>Bacteria</taxon>
        <taxon>Bacillati</taxon>
        <taxon>Bacillota</taxon>
        <taxon>Bacilli</taxon>
        <taxon>Bacillales</taxon>
        <taxon>Bacillaceae</taxon>
        <taxon>Aquibacillus</taxon>
    </lineage>
</organism>